<feature type="compositionally biased region" description="Basic and acidic residues" evidence="1">
    <location>
        <begin position="114"/>
        <end position="124"/>
    </location>
</feature>
<comment type="caution">
    <text evidence="2">The sequence shown here is derived from an EMBL/GenBank/DDBJ whole genome shotgun (WGS) entry which is preliminary data.</text>
</comment>
<dbReference type="Pfam" id="PF09696">
    <property type="entry name" value="Ctf8"/>
    <property type="match status" value="1"/>
</dbReference>
<feature type="region of interest" description="Disordered" evidence="1">
    <location>
        <begin position="111"/>
        <end position="133"/>
    </location>
</feature>
<accession>A0A3R7N434</accession>
<keyword evidence="3" id="KW-1185">Reference proteome</keyword>
<evidence type="ECO:0000256" key="1">
    <source>
        <dbReference type="SAM" id="MobiDB-lite"/>
    </source>
</evidence>
<evidence type="ECO:0000313" key="2">
    <source>
        <dbReference type="EMBL" id="RNF25116.1"/>
    </source>
</evidence>
<dbReference type="AlphaFoldDB" id="A0A3R7N434"/>
<proteinExistence type="predicted"/>
<dbReference type="OrthoDB" id="267952at2759"/>
<dbReference type="RefSeq" id="XP_029230641.1">
    <property type="nucleotide sequence ID" value="XM_029369238.1"/>
</dbReference>
<protein>
    <submittedName>
        <fullName evidence="2">Uncharacterized protein</fullName>
    </submittedName>
</protein>
<dbReference type="GO" id="GO:0031390">
    <property type="term" value="C:Ctf18 RFC-like complex"/>
    <property type="evidence" value="ECO:0007669"/>
    <property type="project" value="InterPro"/>
</dbReference>
<reference evidence="2 3" key="1">
    <citation type="journal article" date="2018" name="BMC Genomics">
        <title>Genomic comparison of Trypanosoma conorhini and Trypanosoma rangeli to Trypanosoma cruzi strains of high and low virulence.</title>
        <authorList>
            <person name="Bradwell K.R."/>
            <person name="Koparde V.N."/>
            <person name="Matveyev A.V."/>
            <person name="Serrano M.G."/>
            <person name="Alves J.M."/>
            <person name="Parikh H."/>
            <person name="Huang B."/>
            <person name="Lee V."/>
            <person name="Espinosa-Alvarez O."/>
            <person name="Ortiz P.A."/>
            <person name="Costa-Martins A.G."/>
            <person name="Teixeira M.M."/>
            <person name="Buck G.A."/>
        </authorList>
    </citation>
    <scope>NUCLEOTIDE SEQUENCE [LARGE SCALE GENOMIC DNA]</scope>
    <source>
        <strain evidence="2 3">025E</strain>
    </source>
</reference>
<gene>
    <name evidence="2" type="ORF">Tco025E_02310</name>
</gene>
<dbReference type="InterPro" id="IPR018607">
    <property type="entry name" value="Ctf8"/>
</dbReference>
<dbReference type="EMBL" id="MKKU01000090">
    <property type="protein sequence ID" value="RNF25116.1"/>
    <property type="molecule type" value="Genomic_DNA"/>
</dbReference>
<name>A0A3R7N434_9TRYP</name>
<sequence>MIRVVAPNEGVLQEMLLLELQGKVLIPPKMFKEAREQQRQREDVLGVKHPRDADEALTQAGALGEEAVVEVPLGRIVNDPRNEKRCSLRIGNLLVEGSRGQYNAPLLVLRQRRPPPDHGSRPGARESPLAASLSEPEPRCCLLQEWLAEHPEELTLDAAAAAVDANATPTKTYELVGVVGRYVHLNSKPLRTSL</sequence>
<dbReference type="GeneID" id="40315921"/>
<dbReference type="GO" id="GO:0007064">
    <property type="term" value="P:mitotic sister chromatid cohesion"/>
    <property type="evidence" value="ECO:0007669"/>
    <property type="project" value="InterPro"/>
</dbReference>
<organism evidence="2 3">
    <name type="scientific">Trypanosoma conorhini</name>
    <dbReference type="NCBI Taxonomy" id="83891"/>
    <lineage>
        <taxon>Eukaryota</taxon>
        <taxon>Discoba</taxon>
        <taxon>Euglenozoa</taxon>
        <taxon>Kinetoplastea</taxon>
        <taxon>Metakinetoplastina</taxon>
        <taxon>Trypanosomatida</taxon>
        <taxon>Trypanosomatidae</taxon>
        <taxon>Trypanosoma</taxon>
    </lineage>
</organism>
<evidence type="ECO:0000313" key="3">
    <source>
        <dbReference type="Proteomes" id="UP000284403"/>
    </source>
</evidence>
<dbReference type="Proteomes" id="UP000284403">
    <property type="component" value="Unassembled WGS sequence"/>
</dbReference>